<keyword evidence="17" id="KW-1185">Reference proteome</keyword>
<evidence type="ECO:0000256" key="11">
    <source>
        <dbReference type="ARBA" id="ARBA00023136"/>
    </source>
</evidence>
<evidence type="ECO:0000259" key="14">
    <source>
        <dbReference type="PROSITE" id="PS50112"/>
    </source>
</evidence>
<comment type="subcellular location">
    <subcellularLocation>
        <location evidence="2">Cell membrane</location>
        <topology evidence="2">Multi-pass membrane protein</topology>
    </subcellularLocation>
</comment>
<dbReference type="PROSITE" id="PS50112">
    <property type="entry name" value="PAS"/>
    <property type="match status" value="1"/>
</dbReference>
<dbReference type="Gene3D" id="1.10.8.500">
    <property type="entry name" value="HAMP domain in histidine kinase"/>
    <property type="match status" value="1"/>
</dbReference>
<keyword evidence="4" id="KW-1003">Cell membrane</keyword>
<comment type="catalytic activity">
    <reaction evidence="1">
        <text>ATP + protein L-histidine = ADP + protein N-phospho-L-histidine.</text>
        <dbReference type="EC" id="2.7.13.3"/>
    </reaction>
</comment>
<keyword evidence="9" id="KW-0067">ATP-binding</keyword>
<evidence type="ECO:0000256" key="5">
    <source>
        <dbReference type="ARBA" id="ARBA00022553"/>
    </source>
</evidence>
<organism evidence="16 17">
    <name type="scientific">Laceyella putida</name>
    <dbReference type="NCBI Taxonomy" id="110101"/>
    <lineage>
        <taxon>Bacteria</taxon>
        <taxon>Bacillati</taxon>
        <taxon>Bacillota</taxon>
        <taxon>Bacilli</taxon>
        <taxon>Bacillales</taxon>
        <taxon>Thermoactinomycetaceae</taxon>
        <taxon>Laceyella</taxon>
    </lineage>
</organism>
<dbReference type="EC" id="2.7.13.3" evidence="3"/>
<evidence type="ECO:0000259" key="13">
    <source>
        <dbReference type="PROSITE" id="PS50109"/>
    </source>
</evidence>
<keyword evidence="7" id="KW-0547">Nucleotide-binding</keyword>
<evidence type="ECO:0000256" key="8">
    <source>
        <dbReference type="ARBA" id="ARBA00022777"/>
    </source>
</evidence>
<dbReference type="InterPro" id="IPR004358">
    <property type="entry name" value="Sig_transdc_His_kin-like_C"/>
</dbReference>
<dbReference type="GO" id="GO:0016301">
    <property type="term" value="F:kinase activity"/>
    <property type="evidence" value="ECO:0007669"/>
    <property type="project" value="UniProtKB-KW"/>
</dbReference>
<dbReference type="InterPro" id="IPR000014">
    <property type="entry name" value="PAS"/>
</dbReference>
<dbReference type="RefSeq" id="WP_379867018.1">
    <property type="nucleotide sequence ID" value="NZ_JBHTBW010000062.1"/>
</dbReference>
<comment type="caution">
    <text evidence="16">The sequence shown here is derived from an EMBL/GenBank/DDBJ whole genome shotgun (WGS) entry which is preliminary data.</text>
</comment>
<dbReference type="InterPro" id="IPR031967">
    <property type="entry name" value="PhoR_single_Cache-like_dom"/>
</dbReference>
<dbReference type="CDD" id="cd06225">
    <property type="entry name" value="HAMP"/>
    <property type="match status" value="1"/>
</dbReference>
<keyword evidence="8 16" id="KW-0418">Kinase</keyword>
<dbReference type="SMART" id="SM00388">
    <property type="entry name" value="HisKA"/>
    <property type="match status" value="1"/>
</dbReference>
<accession>A0ABW2RPC5</accession>
<dbReference type="InterPro" id="IPR036097">
    <property type="entry name" value="HisK_dim/P_sf"/>
</dbReference>
<dbReference type="PANTHER" id="PTHR45453">
    <property type="entry name" value="PHOSPHATE REGULON SENSOR PROTEIN PHOR"/>
    <property type="match status" value="1"/>
</dbReference>
<evidence type="ECO:0000313" key="16">
    <source>
        <dbReference type="EMBL" id="MFC7442857.1"/>
    </source>
</evidence>
<dbReference type="SUPFAM" id="SSF47384">
    <property type="entry name" value="Homodimeric domain of signal transducing histidine kinase"/>
    <property type="match status" value="1"/>
</dbReference>
<dbReference type="InterPro" id="IPR003660">
    <property type="entry name" value="HAMP_dom"/>
</dbReference>
<keyword evidence="10" id="KW-0902">Two-component regulatory system</keyword>
<protein>
    <recommendedName>
        <fullName evidence="3">histidine kinase</fullName>
        <ecNumber evidence="3">2.7.13.3</ecNumber>
    </recommendedName>
</protein>
<dbReference type="CDD" id="cd00075">
    <property type="entry name" value="HATPase"/>
    <property type="match status" value="1"/>
</dbReference>
<dbReference type="SMART" id="SM00091">
    <property type="entry name" value="PAS"/>
    <property type="match status" value="1"/>
</dbReference>
<dbReference type="CDD" id="cd00082">
    <property type="entry name" value="HisKA"/>
    <property type="match status" value="1"/>
</dbReference>
<keyword evidence="12" id="KW-1133">Transmembrane helix</keyword>
<dbReference type="SMART" id="SM00387">
    <property type="entry name" value="HATPase_c"/>
    <property type="match status" value="1"/>
</dbReference>
<reference evidence="17" key="1">
    <citation type="journal article" date="2019" name="Int. J. Syst. Evol. Microbiol.">
        <title>The Global Catalogue of Microorganisms (GCM) 10K type strain sequencing project: providing services to taxonomists for standard genome sequencing and annotation.</title>
        <authorList>
            <consortium name="The Broad Institute Genomics Platform"/>
            <consortium name="The Broad Institute Genome Sequencing Center for Infectious Disease"/>
            <person name="Wu L."/>
            <person name="Ma J."/>
        </authorList>
    </citation>
    <scope>NUCLEOTIDE SEQUENCE [LARGE SCALE GENOMIC DNA]</scope>
    <source>
        <strain evidence="17">CGMCC 1.12942</strain>
    </source>
</reference>
<evidence type="ECO:0000256" key="2">
    <source>
        <dbReference type="ARBA" id="ARBA00004651"/>
    </source>
</evidence>
<dbReference type="InterPro" id="IPR005467">
    <property type="entry name" value="His_kinase_dom"/>
</dbReference>
<dbReference type="Pfam" id="PF00512">
    <property type="entry name" value="HisKA"/>
    <property type="match status" value="1"/>
</dbReference>
<evidence type="ECO:0000256" key="6">
    <source>
        <dbReference type="ARBA" id="ARBA00022679"/>
    </source>
</evidence>
<dbReference type="Gene3D" id="1.10.287.130">
    <property type="match status" value="1"/>
</dbReference>
<dbReference type="PROSITE" id="PS51257">
    <property type="entry name" value="PROKAR_LIPOPROTEIN"/>
    <property type="match status" value="1"/>
</dbReference>
<dbReference type="InterPro" id="IPR036890">
    <property type="entry name" value="HATPase_C_sf"/>
</dbReference>
<dbReference type="Proteomes" id="UP001596500">
    <property type="component" value="Unassembled WGS sequence"/>
</dbReference>
<dbReference type="PRINTS" id="PR00344">
    <property type="entry name" value="BCTRLSENSOR"/>
</dbReference>
<dbReference type="InterPro" id="IPR050351">
    <property type="entry name" value="BphY/WalK/GraS-like"/>
</dbReference>
<dbReference type="InterPro" id="IPR013767">
    <property type="entry name" value="PAS_fold"/>
</dbReference>
<sequence>MRSLRARITWSFLLLIGCSVLGTGIFVALLLRSSYIDSLTTRLETEGKMLAETIAWTDETPKQGDFQHVAEIYGKALDAHITIFDMRGRVLGDSTGNRTLNFKEFPEVENALQMKKNDPTVIRNNYLHAALPVEREGKVVGAIRISLGIQEVNQSLEKVWVSLALGLLIAYGLAGFFSSRIASSVTRPLEEIAQVAIDITQKKFHRRVQQTGKDEVAHLGQAINRMAHSLQKQMETIRKSERRLNSIIESLESGLIMIDATGKVSLANRSFERLFGIPVQDIIGRSYNKLTYPYDLTEMITECAESGERMRNEIQLYFPEERMLEANLAPMWVEKNGVGVVVVLHDMTAIRRLEQLRKDFVANVSHELKTPITSIRGFSETLLDGAMSDPDTCREFLQIINEESLRLQRLIGELLDLSKIESKQIHLKMEPIRIEQLIQSVMKTMEERFRAKEQQWHIKIDESFEVEVDHDRFRQILLNLLSNASNYTPPGGHITIEADRQAEEWTCKVTDTGIGIPKEDLPRVFERFYRVDKARARDSGGTGLGLAIVKHLVEAHQGEIEVASQIGRGTTFTLTFPFAKKDRNP</sequence>
<dbReference type="SMART" id="SM00304">
    <property type="entry name" value="HAMP"/>
    <property type="match status" value="1"/>
</dbReference>
<proteinExistence type="predicted"/>
<evidence type="ECO:0000256" key="9">
    <source>
        <dbReference type="ARBA" id="ARBA00022840"/>
    </source>
</evidence>
<evidence type="ECO:0000259" key="15">
    <source>
        <dbReference type="PROSITE" id="PS50885"/>
    </source>
</evidence>
<dbReference type="Pfam" id="PF00672">
    <property type="entry name" value="HAMP"/>
    <property type="match status" value="1"/>
</dbReference>
<keyword evidence="11 12" id="KW-0472">Membrane</keyword>
<evidence type="ECO:0000256" key="4">
    <source>
        <dbReference type="ARBA" id="ARBA00022475"/>
    </source>
</evidence>
<evidence type="ECO:0000256" key="10">
    <source>
        <dbReference type="ARBA" id="ARBA00023012"/>
    </source>
</evidence>
<dbReference type="PROSITE" id="PS50885">
    <property type="entry name" value="HAMP"/>
    <property type="match status" value="1"/>
</dbReference>
<dbReference type="SUPFAM" id="SSF55785">
    <property type="entry name" value="PYP-like sensor domain (PAS domain)"/>
    <property type="match status" value="1"/>
</dbReference>
<dbReference type="NCBIfam" id="NF046044">
    <property type="entry name" value="PnpS"/>
    <property type="match status" value="1"/>
</dbReference>
<dbReference type="Pfam" id="PF02518">
    <property type="entry name" value="HATPase_c"/>
    <property type="match status" value="1"/>
</dbReference>
<dbReference type="Gene3D" id="3.30.565.10">
    <property type="entry name" value="Histidine kinase-like ATPase, C-terminal domain"/>
    <property type="match status" value="1"/>
</dbReference>
<name>A0ABW2RPC5_9BACL</name>
<feature type="domain" description="Histidine kinase" evidence="13">
    <location>
        <begin position="363"/>
        <end position="580"/>
    </location>
</feature>
<keyword evidence="5" id="KW-0597">Phosphoprotein</keyword>
<dbReference type="Gene3D" id="3.30.450.20">
    <property type="entry name" value="PAS domain"/>
    <property type="match status" value="2"/>
</dbReference>
<dbReference type="NCBIfam" id="TIGR00229">
    <property type="entry name" value="sensory_box"/>
    <property type="match status" value="1"/>
</dbReference>
<evidence type="ECO:0000256" key="1">
    <source>
        <dbReference type="ARBA" id="ARBA00000085"/>
    </source>
</evidence>
<dbReference type="Pfam" id="PF00989">
    <property type="entry name" value="PAS"/>
    <property type="match status" value="1"/>
</dbReference>
<feature type="domain" description="PAS" evidence="14">
    <location>
        <begin position="240"/>
        <end position="299"/>
    </location>
</feature>
<evidence type="ECO:0000256" key="7">
    <source>
        <dbReference type="ARBA" id="ARBA00022741"/>
    </source>
</evidence>
<evidence type="ECO:0000256" key="12">
    <source>
        <dbReference type="SAM" id="Phobius"/>
    </source>
</evidence>
<evidence type="ECO:0000313" key="17">
    <source>
        <dbReference type="Proteomes" id="UP001596500"/>
    </source>
</evidence>
<keyword evidence="6" id="KW-0808">Transferase</keyword>
<feature type="domain" description="HAMP" evidence="15">
    <location>
        <begin position="183"/>
        <end position="235"/>
    </location>
</feature>
<dbReference type="SUPFAM" id="SSF158472">
    <property type="entry name" value="HAMP domain-like"/>
    <property type="match status" value="1"/>
</dbReference>
<dbReference type="PANTHER" id="PTHR45453:SF1">
    <property type="entry name" value="PHOSPHATE REGULON SENSOR PROTEIN PHOR"/>
    <property type="match status" value="1"/>
</dbReference>
<dbReference type="PROSITE" id="PS50109">
    <property type="entry name" value="HIS_KIN"/>
    <property type="match status" value="1"/>
</dbReference>
<dbReference type="Pfam" id="PF16736">
    <property type="entry name" value="sCache_like"/>
    <property type="match status" value="1"/>
</dbReference>
<dbReference type="CDD" id="cd00130">
    <property type="entry name" value="PAS"/>
    <property type="match status" value="1"/>
</dbReference>
<dbReference type="InterPro" id="IPR035965">
    <property type="entry name" value="PAS-like_dom_sf"/>
</dbReference>
<dbReference type="InterPro" id="IPR003594">
    <property type="entry name" value="HATPase_dom"/>
</dbReference>
<dbReference type="SUPFAM" id="SSF55874">
    <property type="entry name" value="ATPase domain of HSP90 chaperone/DNA topoisomerase II/histidine kinase"/>
    <property type="match status" value="1"/>
</dbReference>
<evidence type="ECO:0000256" key="3">
    <source>
        <dbReference type="ARBA" id="ARBA00012438"/>
    </source>
</evidence>
<feature type="transmembrane region" description="Helical" evidence="12">
    <location>
        <begin position="12"/>
        <end position="31"/>
    </location>
</feature>
<dbReference type="EMBL" id="JBHTBW010000062">
    <property type="protein sequence ID" value="MFC7442857.1"/>
    <property type="molecule type" value="Genomic_DNA"/>
</dbReference>
<keyword evidence="12" id="KW-0812">Transmembrane</keyword>
<dbReference type="InterPro" id="IPR003661">
    <property type="entry name" value="HisK_dim/P_dom"/>
</dbReference>
<gene>
    <name evidence="16" type="primary">pnpS</name>
    <name evidence="16" type="ORF">ACFQNG_17425</name>
</gene>